<feature type="compositionally biased region" description="Polar residues" evidence="1">
    <location>
        <begin position="108"/>
        <end position="118"/>
    </location>
</feature>
<evidence type="ECO:0000313" key="3">
    <source>
        <dbReference type="Proteomes" id="UP000617340"/>
    </source>
</evidence>
<dbReference type="AlphaFoldDB" id="A0A834NVX2"/>
<comment type="caution">
    <text evidence="2">The sequence shown here is derived from an EMBL/GenBank/DDBJ whole genome shotgun (WGS) entry which is preliminary data.</text>
</comment>
<feature type="compositionally biased region" description="Pro residues" evidence="1">
    <location>
        <begin position="28"/>
        <end position="73"/>
    </location>
</feature>
<dbReference type="Proteomes" id="UP000617340">
    <property type="component" value="Unassembled WGS sequence"/>
</dbReference>
<feature type="region of interest" description="Disordered" evidence="1">
    <location>
        <begin position="1"/>
        <end position="118"/>
    </location>
</feature>
<gene>
    <name evidence="2" type="ORF">HZH68_001674</name>
</gene>
<keyword evidence="3" id="KW-1185">Reference proteome</keyword>
<name>A0A834NVX2_VESGE</name>
<evidence type="ECO:0000313" key="2">
    <source>
        <dbReference type="EMBL" id="KAF7419021.1"/>
    </source>
</evidence>
<dbReference type="EMBL" id="JACSDZ010000001">
    <property type="protein sequence ID" value="KAF7419021.1"/>
    <property type="molecule type" value="Genomic_DNA"/>
</dbReference>
<accession>A0A834NVX2</accession>
<reference evidence="2" key="1">
    <citation type="journal article" date="2020" name="G3 (Bethesda)">
        <title>High-Quality Assemblies for Three Invasive Social Wasps from the &lt;i&gt;Vespula&lt;/i&gt; Genus.</title>
        <authorList>
            <person name="Harrop T.W.R."/>
            <person name="Guhlin J."/>
            <person name="McLaughlin G.M."/>
            <person name="Permina E."/>
            <person name="Stockwell P."/>
            <person name="Gilligan J."/>
            <person name="Le Lec M.F."/>
            <person name="Gruber M.A.M."/>
            <person name="Quinn O."/>
            <person name="Lovegrove M."/>
            <person name="Duncan E.J."/>
            <person name="Remnant E.J."/>
            <person name="Van Eeckhoven J."/>
            <person name="Graham B."/>
            <person name="Knapp R.A."/>
            <person name="Langford K.W."/>
            <person name="Kronenberg Z."/>
            <person name="Press M.O."/>
            <person name="Eacker S.M."/>
            <person name="Wilson-Rankin E.E."/>
            <person name="Purcell J."/>
            <person name="Lester P.J."/>
            <person name="Dearden P.K."/>
        </authorList>
    </citation>
    <scope>NUCLEOTIDE SEQUENCE</scope>
    <source>
        <strain evidence="2">Linc-1</strain>
    </source>
</reference>
<sequence length="118" mass="12848">MRNRLTFNAARNYGERESRPKPFHSHPHPPPLSIPPHSPPLPPPSPPSPPPPPPPPPSPSPSPSSPPPSPPPSHHFRLLSDALSVTPRSDFGCANLTPRSTKSKRTIMYSTSCRKPQD</sequence>
<dbReference type="PRINTS" id="PR01217">
    <property type="entry name" value="PRICHEXTENSN"/>
</dbReference>
<proteinExistence type="predicted"/>
<protein>
    <submittedName>
        <fullName evidence="2">Uncharacterized protein</fullName>
    </submittedName>
</protein>
<organism evidence="2 3">
    <name type="scientific">Vespula germanica</name>
    <name type="common">German yellow jacket</name>
    <name type="synonym">Paravespula germanica</name>
    <dbReference type="NCBI Taxonomy" id="30212"/>
    <lineage>
        <taxon>Eukaryota</taxon>
        <taxon>Metazoa</taxon>
        <taxon>Ecdysozoa</taxon>
        <taxon>Arthropoda</taxon>
        <taxon>Hexapoda</taxon>
        <taxon>Insecta</taxon>
        <taxon>Pterygota</taxon>
        <taxon>Neoptera</taxon>
        <taxon>Endopterygota</taxon>
        <taxon>Hymenoptera</taxon>
        <taxon>Apocrita</taxon>
        <taxon>Aculeata</taxon>
        <taxon>Vespoidea</taxon>
        <taxon>Vespidae</taxon>
        <taxon>Vespinae</taxon>
        <taxon>Vespula</taxon>
    </lineage>
</organism>
<evidence type="ECO:0000256" key="1">
    <source>
        <dbReference type="SAM" id="MobiDB-lite"/>
    </source>
</evidence>